<dbReference type="SUPFAM" id="SSF88659">
    <property type="entry name" value="Sigma3 and sigma4 domains of RNA polymerase sigma factors"/>
    <property type="match status" value="1"/>
</dbReference>
<evidence type="ECO:0000313" key="6">
    <source>
        <dbReference type="Proteomes" id="UP000831460"/>
    </source>
</evidence>
<proteinExistence type="inferred from homology"/>
<dbReference type="InterPro" id="IPR039425">
    <property type="entry name" value="RNA_pol_sigma-70-like"/>
</dbReference>
<dbReference type="InterPro" id="IPR014284">
    <property type="entry name" value="RNA_pol_sigma-70_dom"/>
</dbReference>
<dbReference type="SUPFAM" id="SSF88946">
    <property type="entry name" value="Sigma2 domain of RNA polymerase sigma factors"/>
    <property type="match status" value="1"/>
</dbReference>
<dbReference type="NCBIfam" id="TIGR02937">
    <property type="entry name" value="sigma70-ECF"/>
    <property type="match status" value="1"/>
</dbReference>
<evidence type="ECO:0000313" key="5">
    <source>
        <dbReference type="EMBL" id="UOE39742.1"/>
    </source>
</evidence>
<dbReference type="Proteomes" id="UP000831460">
    <property type="component" value="Chromosome"/>
</dbReference>
<dbReference type="InterPro" id="IPR013324">
    <property type="entry name" value="RNA_pol_sigma_r3/r4-like"/>
</dbReference>
<keyword evidence="3" id="KW-0731">Sigma factor</keyword>
<dbReference type="PANTHER" id="PTHR43133:SF46">
    <property type="entry name" value="RNA POLYMERASE SIGMA-70 FACTOR ECF SUBFAMILY"/>
    <property type="match status" value="1"/>
</dbReference>
<keyword evidence="2" id="KW-0805">Transcription regulation</keyword>
<dbReference type="PANTHER" id="PTHR43133">
    <property type="entry name" value="RNA POLYMERASE ECF-TYPE SIGMA FACTO"/>
    <property type="match status" value="1"/>
</dbReference>
<dbReference type="InterPro" id="IPR013325">
    <property type="entry name" value="RNA_pol_sigma_r2"/>
</dbReference>
<evidence type="ECO:0000256" key="4">
    <source>
        <dbReference type="ARBA" id="ARBA00023163"/>
    </source>
</evidence>
<keyword evidence="4" id="KW-0804">Transcription</keyword>
<dbReference type="Gene3D" id="1.10.10.10">
    <property type="entry name" value="Winged helix-like DNA-binding domain superfamily/Winged helix DNA-binding domain"/>
    <property type="match status" value="1"/>
</dbReference>
<dbReference type="EMBL" id="CP094532">
    <property type="protein sequence ID" value="UOE39742.1"/>
    <property type="molecule type" value="Genomic_DNA"/>
</dbReference>
<sequence>MSNEQDLIRKLKAKDNVALEFFYKENRSSFLRFSQQFNLEETEAKDIYQDAVIAVYENAQKGKLDNLEAKPSTYLFSVGKFMIFRRLKKKNTLYADGSLDKIMDLTDWDFDDGNNDTEILNLQEAFLKLGSQCKEVLRLFYYEEKNLDEILHILNYSSKDVLKSQKSRCLKKLKEILKTK</sequence>
<accession>A0ABY4BKM6</accession>
<dbReference type="RefSeq" id="WP_243547510.1">
    <property type="nucleotide sequence ID" value="NZ_CP094532.1"/>
</dbReference>
<organism evidence="5 6">
    <name type="scientific">Chryseobacterium suipulveris</name>
    <dbReference type="NCBI Taxonomy" id="2929800"/>
    <lineage>
        <taxon>Bacteria</taxon>
        <taxon>Pseudomonadati</taxon>
        <taxon>Bacteroidota</taxon>
        <taxon>Flavobacteriia</taxon>
        <taxon>Flavobacteriales</taxon>
        <taxon>Weeksellaceae</taxon>
        <taxon>Chryseobacterium group</taxon>
        <taxon>Chryseobacterium</taxon>
    </lineage>
</organism>
<protein>
    <submittedName>
        <fullName evidence="5">Sigma-70 family RNA polymerase sigma factor</fullName>
    </submittedName>
</protein>
<gene>
    <name evidence="5" type="ORF">MTP09_07355</name>
</gene>
<dbReference type="InterPro" id="IPR036388">
    <property type="entry name" value="WH-like_DNA-bd_sf"/>
</dbReference>
<evidence type="ECO:0000256" key="1">
    <source>
        <dbReference type="ARBA" id="ARBA00010641"/>
    </source>
</evidence>
<comment type="similarity">
    <text evidence="1">Belongs to the sigma-70 factor family. ECF subfamily.</text>
</comment>
<evidence type="ECO:0000256" key="3">
    <source>
        <dbReference type="ARBA" id="ARBA00023082"/>
    </source>
</evidence>
<name>A0ABY4BKM6_9FLAO</name>
<keyword evidence="6" id="KW-1185">Reference proteome</keyword>
<evidence type="ECO:0000256" key="2">
    <source>
        <dbReference type="ARBA" id="ARBA00023015"/>
    </source>
</evidence>
<dbReference type="Gene3D" id="1.10.1740.10">
    <property type="match status" value="1"/>
</dbReference>
<reference evidence="5 6" key="1">
    <citation type="submission" date="2022-03" db="EMBL/GenBank/DDBJ databases">
        <title>Chryseobacterium sp. isolated from particulate matters in swine house.</title>
        <authorList>
            <person name="Won M."/>
            <person name="Kim S.-J."/>
            <person name="Kwon S.-W."/>
        </authorList>
    </citation>
    <scope>NUCLEOTIDE SEQUENCE [LARGE SCALE GENOMIC DNA]</scope>
    <source>
        <strain evidence="5 6">SC2-2</strain>
    </source>
</reference>